<dbReference type="InterPro" id="IPR003661">
    <property type="entry name" value="HisK_dim/P_dom"/>
</dbReference>
<dbReference type="Pfam" id="PF00512">
    <property type="entry name" value="HisKA"/>
    <property type="match status" value="1"/>
</dbReference>
<dbReference type="PROSITE" id="PS50112">
    <property type="entry name" value="PAS"/>
    <property type="match status" value="1"/>
</dbReference>
<comment type="subcellular location">
    <subcellularLocation>
        <location evidence="2">Cell membrane</location>
    </subcellularLocation>
</comment>
<dbReference type="SMART" id="SM00387">
    <property type="entry name" value="HATPase_c"/>
    <property type="match status" value="1"/>
</dbReference>
<dbReference type="EC" id="2.7.13.3" evidence="3"/>
<keyword evidence="11" id="KW-0472">Membrane</keyword>
<dbReference type="Pfam" id="PF08448">
    <property type="entry name" value="PAS_4"/>
    <property type="match status" value="1"/>
</dbReference>
<dbReference type="InterPro" id="IPR003594">
    <property type="entry name" value="HATPase_dom"/>
</dbReference>
<accession>A0A2D2C3H9</accession>
<evidence type="ECO:0000313" key="14">
    <source>
        <dbReference type="EMBL" id="ATQ56979.1"/>
    </source>
</evidence>
<dbReference type="GO" id="GO:0005886">
    <property type="term" value="C:plasma membrane"/>
    <property type="evidence" value="ECO:0007669"/>
    <property type="project" value="UniProtKB-SubCell"/>
</dbReference>
<dbReference type="InterPro" id="IPR004358">
    <property type="entry name" value="Sig_transdc_His_kin-like_C"/>
</dbReference>
<keyword evidence="8 14" id="KW-0418">Kinase</keyword>
<protein>
    <recommendedName>
        <fullName evidence="3">histidine kinase</fullName>
        <ecNumber evidence="3">2.7.13.3</ecNumber>
    </recommendedName>
</protein>
<dbReference type="EMBL" id="CP024422">
    <property type="protein sequence ID" value="ATQ56979.1"/>
    <property type="molecule type" value="Genomic_DNA"/>
</dbReference>
<dbReference type="SMART" id="SM00388">
    <property type="entry name" value="HisKA"/>
    <property type="match status" value="1"/>
</dbReference>
<keyword evidence="7" id="KW-0547">Nucleotide-binding</keyword>
<evidence type="ECO:0000256" key="6">
    <source>
        <dbReference type="ARBA" id="ARBA00022679"/>
    </source>
</evidence>
<reference evidence="14 15" key="1">
    <citation type="submission" date="2017-10" db="EMBL/GenBank/DDBJ databases">
        <title>Complete genome sequence of Paracoccus yeei TT13 isolated from human skin.</title>
        <authorList>
            <person name="Lee K."/>
            <person name="Lim J.Y."/>
            <person name="Hwang I."/>
        </authorList>
    </citation>
    <scope>NUCLEOTIDE SEQUENCE [LARGE SCALE GENOMIC DNA]</scope>
    <source>
        <strain evidence="14 15">TT13</strain>
    </source>
</reference>
<dbReference type="Gene3D" id="3.30.450.20">
    <property type="entry name" value="PAS domain"/>
    <property type="match status" value="1"/>
</dbReference>
<dbReference type="SUPFAM" id="SSF55785">
    <property type="entry name" value="PYP-like sensor domain (PAS domain)"/>
    <property type="match status" value="1"/>
</dbReference>
<evidence type="ECO:0000313" key="15">
    <source>
        <dbReference type="Proteomes" id="UP000229314"/>
    </source>
</evidence>
<evidence type="ECO:0000256" key="2">
    <source>
        <dbReference type="ARBA" id="ARBA00004236"/>
    </source>
</evidence>
<keyword evidence="9" id="KW-0067">ATP-binding</keyword>
<dbReference type="AlphaFoldDB" id="A0A2D2C3H9"/>
<dbReference type="PANTHER" id="PTHR45453">
    <property type="entry name" value="PHOSPHATE REGULON SENSOR PROTEIN PHOR"/>
    <property type="match status" value="1"/>
</dbReference>
<dbReference type="GeneID" id="78898961"/>
<dbReference type="Gene3D" id="3.30.565.10">
    <property type="entry name" value="Histidine kinase-like ATPase, C-terminal domain"/>
    <property type="match status" value="1"/>
</dbReference>
<dbReference type="PRINTS" id="PR00344">
    <property type="entry name" value="BCTRLSENSOR"/>
</dbReference>
<evidence type="ECO:0000256" key="9">
    <source>
        <dbReference type="ARBA" id="ARBA00022840"/>
    </source>
</evidence>
<dbReference type="GO" id="GO:0016036">
    <property type="term" value="P:cellular response to phosphate starvation"/>
    <property type="evidence" value="ECO:0007669"/>
    <property type="project" value="TreeGrafter"/>
</dbReference>
<evidence type="ECO:0000259" key="13">
    <source>
        <dbReference type="PROSITE" id="PS50112"/>
    </source>
</evidence>
<dbReference type="InterPro" id="IPR000014">
    <property type="entry name" value="PAS"/>
</dbReference>
<organism evidence="14 15">
    <name type="scientific">Paracoccus yeei</name>
    <dbReference type="NCBI Taxonomy" id="147645"/>
    <lineage>
        <taxon>Bacteria</taxon>
        <taxon>Pseudomonadati</taxon>
        <taxon>Pseudomonadota</taxon>
        <taxon>Alphaproteobacteria</taxon>
        <taxon>Rhodobacterales</taxon>
        <taxon>Paracoccaceae</taxon>
        <taxon>Paracoccus</taxon>
    </lineage>
</organism>
<evidence type="ECO:0000256" key="1">
    <source>
        <dbReference type="ARBA" id="ARBA00000085"/>
    </source>
</evidence>
<dbReference type="InterPro" id="IPR036890">
    <property type="entry name" value="HATPase_C_sf"/>
</dbReference>
<dbReference type="SUPFAM" id="SSF55874">
    <property type="entry name" value="ATPase domain of HSP90 chaperone/DNA topoisomerase II/histidine kinase"/>
    <property type="match status" value="1"/>
</dbReference>
<sequence>MTPEALRQVLRAVPIAMLVTDRNARLVGANDAAEALLGPIPSARPFVTVLRHPEINAALESVLAGAERARLNATLPAKGRSVFCEVTVTPLSLGGKGGAAVAIEDRTRDEETEQMRRDFVANVSHELRTPLTALLGFIETLRGPARNDEAARDRFLDIMEREAGRMNRLIGDLLSLSRVEQDKRRRPVESVDLAALLRGTVAALSPAAEAVGVRLESRGIEGPTVVPGDNDQLVQVFHNLVENAVKYGASGGLVIVSLERIEHEPVVRGPAWAVTVEDRGEGIEARHLPRLTERFYRVDTHRSRAKGGTGLGLAIVKHIVHRHRGRLRIESTRGQGSRFAVLLPESLGRL</sequence>
<proteinExistence type="predicted"/>
<dbReference type="Pfam" id="PF02518">
    <property type="entry name" value="HATPase_c"/>
    <property type="match status" value="1"/>
</dbReference>
<keyword evidence="6" id="KW-0808">Transferase</keyword>
<dbReference type="FunFam" id="1.10.287.130:FF:000008">
    <property type="entry name" value="Two-component sensor histidine kinase"/>
    <property type="match status" value="1"/>
</dbReference>
<evidence type="ECO:0000256" key="11">
    <source>
        <dbReference type="ARBA" id="ARBA00023136"/>
    </source>
</evidence>
<feature type="domain" description="Histidine kinase" evidence="12">
    <location>
        <begin position="122"/>
        <end position="347"/>
    </location>
</feature>
<dbReference type="InterPro" id="IPR036097">
    <property type="entry name" value="HisK_dim/P_sf"/>
</dbReference>
<dbReference type="GO" id="GO:0005524">
    <property type="term" value="F:ATP binding"/>
    <property type="evidence" value="ECO:0007669"/>
    <property type="project" value="UniProtKB-KW"/>
</dbReference>
<dbReference type="GO" id="GO:0004721">
    <property type="term" value="F:phosphoprotein phosphatase activity"/>
    <property type="evidence" value="ECO:0007669"/>
    <property type="project" value="TreeGrafter"/>
</dbReference>
<dbReference type="PANTHER" id="PTHR45453:SF1">
    <property type="entry name" value="PHOSPHATE REGULON SENSOR PROTEIN PHOR"/>
    <property type="match status" value="1"/>
</dbReference>
<dbReference type="PROSITE" id="PS50109">
    <property type="entry name" value="HIS_KIN"/>
    <property type="match status" value="1"/>
</dbReference>
<dbReference type="InterPro" id="IPR050351">
    <property type="entry name" value="BphY/WalK/GraS-like"/>
</dbReference>
<dbReference type="FunFam" id="3.30.565.10:FF:000006">
    <property type="entry name" value="Sensor histidine kinase WalK"/>
    <property type="match status" value="1"/>
</dbReference>
<keyword evidence="4" id="KW-1003">Cell membrane</keyword>
<dbReference type="SUPFAM" id="SSF47384">
    <property type="entry name" value="Homodimeric domain of signal transducing histidine kinase"/>
    <property type="match status" value="1"/>
</dbReference>
<dbReference type="InterPro" id="IPR035965">
    <property type="entry name" value="PAS-like_dom_sf"/>
</dbReference>
<dbReference type="CDD" id="cd00082">
    <property type="entry name" value="HisKA"/>
    <property type="match status" value="1"/>
</dbReference>
<dbReference type="Proteomes" id="UP000229314">
    <property type="component" value="Chromosome"/>
</dbReference>
<evidence type="ECO:0000256" key="7">
    <source>
        <dbReference type="ARBA" id="ARBA00022741"/>
    </source>
</evidence>
<evidence type="ECO:0000256" key="8">
    <source>
        <dbReference type="ARBA" id="ARBA00022777"/>
    </source>
</evidence>
<dbReference type="GO" id="GO:0000155">
    <property type="term" value="F:phosphorelay sensor kinase activity"/>
    <property type="evidence" value="ECO:0007669"/>
    <property type="project" value="InterPro"/>
</dbReference>
<evidence type="ECO:0000256" key="3">
    <source>
        <dbReference type="ARBA" id="ARBA00012438"/>
    </source>
</evidence>
<evidence type="ECO:0000259" key="12">
    <source>
        <dbReference type="PROSITE" id="PS50109"/>
    </source>
</evidence>
<keyword evidence="10" id="KW-0902">Two-component regulatory system</keyword>
<gene>
    <name evidence="14" type="ORF">PYTT13_15030</name>
</gene>
<feature type="domain" description="PAS" evidence="13">
    <location>
        <begin position="2"/>
        <end position="38"/>
    </location>
</feature>
<dbReference type="Gene3D" id="1.10.287.130">
    <property type="match status" value="1"/>
</dbReference>
<name>A0A2D2C3H9_9RHOB</name>
<comment type="catalytic activity">
    <reaction evidence="1">
        <text>ATP + protein L-histidine = ADP + protein N-phospho-L-histidine.</text>
        <dbReference type="EC" id="2.7.13.3"/>
    </reaction>
</comment>
<dbReference type="InterPro" id="IPR005467">
    <property type="entry name" value="His_kinase_dom"/>
</dbReference>
<evidence type="ECO:0000256" key="4">
    <source>
        <dbReference type="ARBA" id="ARBA00022475"/>
    </source>
</evidence>
<dbReference type="RefSeq" id="WP_099649644.1">
    <property type="nucleotide sequence ID" value="NZ_CAJGAB010000012.1"/>
</dbReference>
<evidence type="ECO:0000256" key="10">
    <source>
        <dbReference type="ARBA" id="ARBA00023012"/>
    </source>
</evidence>
<evidence type="ECO:0000256" key="5">
    <source>
        <dbReference type="ARBA" id="ARBA00022553"/>
    </source>
</evidence>
<keyword evidence="5" id="KW-0597">Phosphoprotein</keyword>
<dbReference type="InterPro" id="IPR013656">
    <property type="entry name" value="PAS_4"/>
</dbReference>